<dbReference type="AlphaFoldDB" id="A0A1D8JBW1"/>
<comment type="similarity">
    <text evidence="1">Belongs to the UPF0236 family.</text>
</comment>
<organism evidence="2 3">
    <name type="scientific">Sporosarcina ureilytica</name>
    <dbReference type="NCBI Taxonomy" id="298596"/>
    <lineage>
        <taxon>Bacteria</taxon>
        <taxon>Bacillati</taxon>
        <taxon>Bacillota</taxon>
        <taxon>Bacilli</taxon>
        <taxon>Bacillales</taxon>
        <taxon>Caryophanaceae</taxon>
        <taxon>Sporosarcina</taxon>
    </lineage>
</organism>
<dbReference type="Proteomes" id="UP000185746">
    <property type="component" value="Chromosome"/>
</dbReference>
<dbReference type="Pfam" id="PF06782">
    <property type="entry name" value="UPF0236"/>
    <property type="match status" value="1"/>
</dbReference>
<evidence type="ECO:0000313" key="2">
    <source>
        <dbReference type="EMBL" id="AOV06193.1"/>
    </source>
</evidence>
<name>A0A1D8JBW1_9BACL</name>
<proteinExistence type="inferred from homology"/>
<evidence type="ECO:0000256" key="1">
    <source>
        <dbReference type="ARBA" id="ARBA00006539"/>
    </source>
</evidence>
<keyword evidence="3" id="KW-1185">Reference proteome</keyword>
<gene>
    <name evidence="2" type="ORF">BI350_00095</name>
</gene>
<protein>
    <submittedName>
        <fullName evidence="2">Uncharacterized protein</fullName>
    </submittedName>
</protein>
<dbReference type="InterPro" id="IPR009620">
    <property type="entry name" value="UPF0236"/>
</dbReference>
<dbReference type="EMBL" id="CP017560">
    <property type="protein sequence ID" value="AOV06193.1"/>
    <property type="molecule type" value="Genomic_DNA"/>
</dbReference>
<evidence type="ECO:0000313" key="3">
    <source>
        <dbReference type="Proteomes" id="UP000185746"/>
    </source>
</evidence>
<dbReference type="KEGG" id="surl:BI350_00095"/>
<accession>A0A1D8JBW1</accession>
<sequence>MTMDSLFGPIEVSRNYYYDRKSEKYVSLLDQYLQFEGVKGLNPLVQERAMELAVEGQSYRIASNTLEKLLGYSVISHESIR</sequence>
<reference evidence="2 3" key="1">
    <citation type="submission" date="2016-09" db="EMBL/GenBank/DDBJ databases">
        <title>Complete genome sequence of the Lysinibacillus sphaericus LMG 22257, a specie of Bacillus with ureolytic activity that can effectively biodeposit calcium carbonate.</title>
        <authorList>
            <person name="Yan W."/>
        </authorList>
    </citation>
    <scope>NUCLEOTIDE SEQUENCE [LARGE SCALE GENOMIC DNA]</scope>
    <source>
        <strain evidence="2 3">LMG 22257</strain>
    </source>
</reference>